<sequence>MSATLPMKPENGGMPARFIAGRKKRIARSGAVRASPPIRSDDVLPATRSIIPAVRNSVVWIVMWWIA</sequence>
<evidence type="ECO:0000313" key="1">
    <source>
        <dbReference type="EMBL" id="CAB4955344.1"/>
    </source>
</evidence>
<reference evidence="1" key="1">
    <citation type="submission" date="2020-05" db="EMBL/GenBank/DDBJ databases">
        <authorList>
            <person name="Chiriac C."/>
            <person name="Salcher M."/>
            <person name="Ghai R."/>
            <person name="Kavagutti S V."/>
        </authorList>
    </citation>
    <scope>NUCLEOTIDE SEQUENCE</scope>
</reference>
<gene>
    <name evidence="1" type="ORF">UFOPK3564_03728</name>
</gene>
<dbReference type="AlphaFoldDB" id="A0A6J7KNJ1"/>
<name>A0A6J7KNJ1_9ZZZZ</name>
<protein>
    <submittedName>
        <fullName evidence="1">Unannotated protein</fullName>
    </submittedName>
</protein>
<organism evidence="1">
    <name type="scientific">freshwater metagenome</name>
    <dbReference type="NCBI Taxonomy" id="449393"/>
    <lineage>
        <taxon>unclassified sequences</taxon>
        <taxon>metagenomes</taxon>
        <taxon>ecological metagenomes</taxon>
    </lineage>
</organism>
<proteinExistence type="predicted"/>
<dbReference type="EMBL" id="CAFBMK010000393">
    <property type="protein sequence ID" value="CAB4955344.1"/>
    <property type="molecule type" value="Genomic_DNA"/>
</dbReference>
<accession>A0A6J7KNJ1</accession>